<dbReference type="PANTHER" id="PTHR10252">
    <property type="entry name" value="HISTONE-LIKE TRANSCRIPTION FACTOR CCAAT-RELATED"/>
    <property type="match status" value="1"/>
</dbReference>
<comment type="subcellular location">
    <subcellularLocation>
        <location evidence="1">Nucleus</location>
    </subcellularLocation>
</comment>
<dbReference type="CDD" id="cd22908">
    <property type="entry name" value="HFD_NFYC-like"/>
    <property type="match status" value="1"/>
</dbReference>
<accession>A0ABM1ZZH1</accession>
<dbReference type="GeneID" id="109428527"/>
<protein>
    <recommendedName>
        <fullName evidence="9">Nuclear transcription factor Y subunit gamma</fullName>
    </recommendedName>
    <alternativeName>
        <fullName evidence="10">CAAT box DNA-binding protein subunit C</fullName>
    </alternativeName>
    <alternativeName>
        <fullName evidence="11">Nuclear transcription factor Y subunit C</fullName>
    </alternativeName>
</protein>
<evidence type="ECO:0000256" key="1">
    <source>
        <dbReference type="ARBA" id="ARBA00004123"/>
    </source>
</evidence>
<keyword evidence="2" id="KW-0805">Transcription regulation</keyword>
<dbReference type="RefSeq" id="XP_029711307.2">
    <property type="nucleotide sequence ID" value="XM_029855447.2"/>
</dbReference>
<feature type="compositionally biased region" description="Low complexity" evidence="12">
    <location>
        <begin position="374"/>
        <end position="392"/>
    </location>
</feature>
<feature type="region of interest" description="Disordered" evidence="12">
    <location>
        <begin position="154"/>
        <end position="175"/>
    </location>
</feature>
<reference evidence="15" key="1">
    <citation type="journal article" date="2015" name="Proc. Natl. Acad. Sci. U.S.A.">
        <title>Genome sequence of the Asian Tiger mosquito, Aedes albopictus, reveals insights into its biology, genetics, and evolution.</title>
        <authorList>
            <person name="Chen X.G."/>
            <person name="Jiang X."/>
            <person name="Gu J."/>
            <person name="Xu M."/>
            <person name="Wu Y."/>
            <person name="Deng Y."/>
            <person name="Zhang C."/>
            <person name="Bonizzoni M."/>
            <person name="Dermauw W."/>
            <person name="Vontas J."/>
            <person name="Armbruster P."/>
            <person name="Huang X."/>
            <person name="Yang Y."/>
            <person name="Zhang H."/>
            <person name="He W."/>
            <person name="Peng H."/>
            <person name="Liu Y."/>
            <person name="Wu K."/>
            <person name="Chen J."/>
            <person name="Lirakis M."/>
            <person name="Topalis P."/>
            <person name="Van Leeuwen T."/>
            <person name="Hall A.B."/>
            <person name="Jiang X."/>
            <person name="Thorpe C."/>
            <person name="Mueller R.L."/>
            <person name="Sun C."/>
            <person name="Waterhouse R.M."/>
            <person name="Yan G."/>
            <person name="Tu Z.J."/>
            <person name="Fang X."/>
            <person name="James A.A."/>
        </authorList>
    </citation>
    <scope>NUCLEOTIDE SEQUENCE [LARGE SCALE GENOMIC DNA]</scope>
    <source>
        <strain evidence="15">Foshan</strain>
    </source>
</reference>
<evidence type="ECO:0000256" key="6">
    <source>
        <dbReference type="ARBA" id="ARBA00023242"/>
    </source>
</evidence>
<keyword evidence="15" id="KW-1185">Reference proteome</keyword>
<evidence type="ECO:0000256" key="9">
    <source>
        <dbReference type="ARBA" id="ARBA00040590"/>
    </source>
</evidence>
<evidence type="ECO:0000259" key="13">
    <source>
        <dbReference type="Pfam" id="PF00125"/>
    </source>
</evidence>
<evidence type="ECO:0000256" key="11">
    <source>
        <dbReference type="ARBA" id="ARBA00042663"/>
    </source>
</evidence>
<reference evidence="14" key="2">
    <citation type="submission" date="2025-05" db="UniProtKB">
        <authorList>
            <consortium name="EnsemblMetazoa"/>
        </authorList>
    </citation>
    <scope>IDENTIFICATION</scope>
    <source>
        <strain evidence="14">Foshan</strain>
    </source>
</reference>
<evidence type="ECO:0000256" key="5">
    <source>
        <dbReference type="ARBA" id="ARBA00023163"/>
    </source>
</evidence>
<comment type="subunit">
    <text evidence="7">Heterotrimeric transcription factor composed of three components, NF-YA, NF-YB and NF-YC. NF-YB and NF-YC must interact and dimerize for NF-YA association and DNA binding.</text>
</comment>
<keyword evidence="3" id="KW-0238">DNA-binding</keyword>
<dbReference type="InterPro" id="IPR007125">
    <property type="entry name" value="H2A/H2B/H3"/>
</dbReference>
<evidence type="ECO:0000256" key="10">
    <source>
        <dbReference type="ARBA" id="ARBA00042333"/>
    </source>
</evidence>
<dbReference type="Proteomes" id="UP000069940">
    <property type="component" value="Unassembled WGS sequence"/>
</dbReference>
<dbReference type="Pfam" id="PF00125">
    <property type="entry name" value="Histone"/>
    <property type="match status" value="1"/>
</dbReference>
<feature type="compositionally biased region" description="Low complexity" evidence="12">
    <location>
        <begin position="337"/>
        <end position="367"/>
    </location>
</feature>
<evidence type="ECO:0000256" key="3">
    <source>
        <dbReference type="ARBA" id="ARBA00023125"/>
    </source>
</evidence>
<feature type="domain" description="Core Histone H2A/H2B/H3" evidence="13">
    <location>
        <begin position="33"/>
        <end position="107"/>
    </location>
</feature>
<feature type="region of interest" description="Disordered" evidence="12">
    <location>
        <begin position="337"/>
        <end position="398"/>
    </location>
</feature>
<evidence type="ECO:0000256" key="8">
    <source>
        <dbReference type="ARBA" id="ARBA00038129"/>
    </source>
</evidence>
<keyword evidence="5" id="KW-0804">Transcription</keyword>
<evidence type="ECO:0000313" key="15">
    <source>
        <dbReference type="Proteomes" id="UP000069940"/>
    </source>
</evidence>
<dbReference type="PANTHER" id="PTHR10252:SF8">
    <property type="entry name" value="NUCLEAR TRANSCRIPTION FACTOR Y SUBUNIT GAMMA"/>
    <property type="match status" value="1"/>
</dbReference>
<keyword evidence="4" id="KW-0010">Activator</keyword>
<dbReference type="InterPro" id="IPR009072">
    <property type="entry name" value="Histone-fold"/>
</dbReference>
<dbReference type="SUPFAM" id="SSF47113">
    <property type="entry name" value="Histone-fold"/>
    <property type="match status" value="1"/>
</dbReference>
<comment type="similarity">
    <text evidence="8">Belongs to the NFYC/HAP5 subunit family.</text>
</comment>
<organism evidence="14 15">
    <name type="scientific">Aedes albopictus</name>
    <name type="common">Asian tiger mosquito</name>
    <name type="synonym">Stegomyia albopicta</name>
    <dbReference type="NCBI Taxonomy" id="7160"/>
    <lineage>
        <taxon>Eukaryota</taxon>
        <taxon>Metazoa</taxon>
        <taxon>Ecdysozoa</taxon>
        <taxon>Arthropoda</taxon>
        <taxon>Hexapoda</taxon>
        <taxon>Insecta</taxon>
        <taxon>Pterygota</taxon>
        <taxon>Neoptera</taxon>
        <taxon>Endopterygota</taxon>
        <taxon>Diptera</taxon>
        <taxon>Nematocera</taxon>
        <taxon>Culicoidea</taxon>
        <taxon>Culicidae</taxon>
        <taxon>Culicinae</taxon>
        <taxon>Aedini</taxon>
        <taxon>Aedes</taxon>
        <taxon>Stegomyia</taxon>
    </lineage>
</organism>
<evidence type="ECO:0000256" key="7">
    <source>
        <dbReference type="ARBA" id="ARBA00025911"/>
    </source>
</evidence>
<evidence type="ECO:0000256" key="12">
    <source>
        <dbReference type="SAM" id="MobiDB-lite"/>
    </source>
</evidence>
<proteinExistence type="inferred from homology"/>
<name>A0ABM1ZZH1_AEDAL</name>
<sequence>MTDQSAGSHSGEKMTDAQRVLEDFWPEVMDDMQRIKHVEPGNQVLPLARIKKIMKLDEDVKMISAEAPLLFAKAAEIFIQELTLRAWLHTEDNKRRTLQRSDIAMAIAKYDQFDFLIDIVPRDEIKPVRRDYETKPATDDVQYYLQLAQQHQQALQSSSGTTPATATTTSAAGPSTSAAANIVQVQTAPAVVTQQIAQPVVQQTQPVQAPAPQIATITTPTPNIILTNPVAATTTMQTPTVSSIAPTQIATTGQPFQLVQQVLTPSGEVTHIPIPLTQSQLNFIRSQMQIQGATNVATTSTAATPQPIIIQTPQIQTAPTIIPAGVFLNAAHLHQMQQQQQPQQQQQLHHPQQTHIIQQSPQVVQQQQHHHQVHMQQQHQQIQHHQPSHQQHQPPPHE</sequence>
<keyword evidence="6" id="KW-0539">Nucleus</keyword>
<evidence type="ECO:0000313" key="14">
    <source>
        <dbReference type="EnsemblMetazoa" id="AALFPA23_023022.P34246"/>
    </source>
</evidence>
<dbReference type="Gene3D" id="1.10.20.10">
    <property type="entry name" value="Histone, subunit A"/>
    <property type="match status" value="1"/>
</dbReference>
<evidence type="ECO:0000256" key="4">
    <source>
        <dbReference type="ARBA" id="ARBA00023159"/>
    </source>
</evidence>
<dbReference type="InterPro" id="IPR050568">
    <property type="entry name" value="Transcr_DNA_Rep_Reg"/>
</dbReference>
<dbReference type="EnsemblMetazoa" id="AALFPA23_023022.R34246">
    <property type="protein sequence ID" value="AALFPA23_023022.P34246"/>
    <property type="gene ID" value="AALFPA23_023022"/>
</dbReference>
<evidence type="ECO:0000256" key="2">
    <source>
        <dbReference type="ARBA" id="ARBA00023015"/>
    </source>
</evidence>